<organism evidence="1 2">
    <name type="scientific">Racocetra persica</name>
    <dbReference type="NCBI Taxonomy" id="160502"/>
    <lineage>
        <taxon>Eukaryota</taxon>
        <taxon>Fungi</taxon>
        <taxon>Fungi incertae sedis</taxon>
        <taxon>Mucoromycota</taxon>
        <taxon>Glomeromycotina</taxon>
        <taxon>Glomeromycetes</taxon>
        <taxon>Diversisporales</taxon>
        <taxon>Gigasporaceae</taxon>
        <taxon>Racocetra</taxon>
    </lineage>
</organism>
<protein>
    <submittedName>
        <fullName evidence="1">9555_t:CDS:1</fullName>
    </submittedName>
</protein>
<keyword evidence="2" id="KW-1185">Reference proteome</keyword>
<evidence type="ECO:0000313" key="1">
    <source>
        <dbReference type="EMBL" id="CAG8817905.1"/>
    </source>
</evidence>
<accession>A0ACA9S1M0</accession>
<comment type="caution">
    <text evidence="1">The sequence shown here is derived from an EMBL/GenBank/DDBJ whole genome shotgun (WGS) entry which is preliminary data.</text>
</comment>
<name>A0ACA9S1M0_9GLOM</name>
<gene>
    <name evidence="1" type="ORF">RPERSI_LOCUS24799</name>
</gene>
<evidence type="ECO:0000313" key="2">
    <source>
        <dbReference type="Proteomes" id="UP000789920"/>
    </source>
</evidence>
<dbReference type="EMBL" id="CAJVQC010080320">
    <property type="protein sequence ID" value="CAG8817905.1"/>
    <property type="molecule type" value="Genomic_DNA"/>
</dbReference>
<dbReference type="Proteomes" id="UP000789920">
    <property type="component" value="Unassembled WGS sequence"/>
</dbReference>
<feature type="non-terminal residue" evidence="1">
    <location>
        <position position="175"/>
    </location>
</feature>
<reference evidence="1" key="1">
    <citation type="submission" date="2021-06" db="EMBL/GenBank/DDBJ databases">
        <authorList>
            <person name="Kallberg Y."/>
            <person name="Tangrot J."/>
            <person name="Rosling A."/>
        </authorList>
    </citation>
    <scope>NUCLEOTIDE SEQUENCE</scope>
    <source>
        <strain evidence="1">MA461A</strain>
    </source>
</reference>
<sequence>MVLDYDSDLLSKQTALMSCGLNTEVKRKRNDEFKREIIIISESNSDDELPEVETLLLNIFKKQKLLDKKTEKKPVTKNDEFIFITNDKNKIIIENTLILLEIDRNNFISEVIISEMSVQLIMEDLNVDYELGIEIRKFSSEYGSVHFISNEDLSYSSVEINAFMDKVTKELMDDP</sequence>
<proteinExistence type="predicted"/>